<evidence type="ECO:0000259" key="5">
    <source>
        <dbReference type="SMART" id="SM00984"/>
    </source>
</evidence>
<keyword evidence="7" id="KW-1185">Reference proteome</keyword>
<dbReference type="SMART" id="SM00984">
    <property type="entry name" value="UDPG_MGDP_dh_C"/>
    <property type="match status" value="1"/>
</dbReference>
<feature type="domain" description="UDP-glucose/GDP-mannose dehydrogenase C-terminal" evidence="5">
    <location>
        <begin position="327"/>
        <end position="429"/>
    </location>
</feature>
<dbReference type="PIRSF" id="PIRSF500136">
    <property type="entry name" value="UDP_ManNAc_DH"/>
    <property type="match status" value="1"/>
</dbReference>
<sequence>MGMKRMMYTRLVNQESAVAVIGLGHVGLPLALEFSKHVSVIGYDANADRIESYRQGIDATGNVGFQAIRDSSVAFTSDEARLEDADFFIIAVPAPVRRGFASDLTPIRDATQTIARRMKIGAVVVYEATVYPGMIEEVCLPMLEEESGLLCGEDFKIGCSPPRGRRNDQEEQSNGTMRKIVSGIDDETLDIVASVYSMVADGGIFRAGSIKAAESAQAIGKAQIEINRAFMNELSMLCNRMGIDTKAALEAASVNGQVITYSPGLAGGQEAGSYSSDLLCHAEVAGYSSSLLLAGKHINDGMGRYIAQQFIKKLMGLRMDIRFARVGVIGLSAMENSPDIRNTKVTDIVFELQQYGIHPIIVDPLVDSRIAYEEYGIELSDLSALHHLNAIIVATPHQMIADMNISDFDKLFGDGHKKLLFDVMGIYDRTEFERQGYHYWSL</sequence>
<dbReference type="InterPro" id="IPR028359">
    <property type="entry name" value="UDP_ManNAc/GlcNAc_DH"/>
</dbReference>
<dbReference type="GO" id="GO:0016616">
    <property type="term" value="F:oxidoreductase activity, acting on the CH-OH group of donors, NAD or NADP as acceptor"/>
    <property type="evidence" value="ECO:0007669"/>
    <property type="project" value="InterPro"/>
</dbReference>
<gene>
    <name evidence="6" type="ORF">DX130_22280</name>
</gene>
<evidence type="ECO:0000256" key="1">
    <source>
        <dbReference type="ARBA" id="ARBA00006601"/>
    </source>
</evidence>
<dbReference type="InterPro" id="IPR036220">
    <property type="entry name" value="UDP-Glc/GDP-Man_DH_C_sf"/>
</dbReference>
<comment type="similarity">
    <text evidence="1 4">Belongs to the UDP-glucose/GDP-mannose dehydrogenase family.</text>
</comment>
<comment type="caution">
    <text evidence="6">The sequence shown here is derived from an EMBL/GenBank/DDBJ whole genome shotgun (WGS) entry which is preliminary data.</text>
</comment>
<dbReference type="NCBIfam" id="TIGR03026">
    <property type="entry name" value="NDP-sugDHase"/>
    <property type="match status" value="1"/>
</dbReference>
<proteinExistence type="inferred from homology"/>
<dbReference type="SUPFAM" id="SSF52413">
    <property type="entry name" value="UDP-glucose/GDP-mannose dehydrogenase C-terminal domain"/>
    <property type="match status" value="1"/>
</dbReference>
<keyword evidence="3" id="KW-0520">NAD</keyword>
<evidence type="ECO:0000256" key="3">
    <source>
        <dbReference type="ARBA" id="ARBA00023027"/>
    </source>
</evidence>
<dbReference type="OrthoDB" id="9803238at2"/>
<dbReference type="SUPFAM" id="SSF51735">
    <property type="entry name" value="NAD(P)-binding Rossmann-fold domains"/>
    <property type="match status" value="1"/>
</dbReference>
<dbReference type="InterPro" id="IPR036291">
    <property type="entry name" value="NAD(P)-bd_dom_sf"/>
</dbReference>
<dbReference type="Pfam" id="PF03721">
    <property type="entry name" value="UDPG_MGDP_dh_N"/>
    <property type="match status" value="1"/>
</dbReference>
<dbReference type="GO" id="GO:0016628">
    <property type="term" value="F:oxidoreductase activity, acting on the CH-CH group of donors, NAD or NADP as acceptor"/>
    <property type="evidence" value="ECO:0007669"/>
    <property type="project" value="InterPro"/>
</dbReference>
<dbReference type="PANTHER" id="PTHR43491">
    <property type="entry name" value="UDP-N-ACETYL-D-MANNOSAMINE DEHYDROGENASE"/>
    <property type="match status" value="1"/>
</dbReference>
<dbReference type="GO" id="GO:0000271">
    <property type="term" value="P:polysaccharide biosynthetic process"/>
    <property type="evidence" value="ECO:0007669"/>
    <property type="project" value="InterPro"/>
</dbReference>
<evidence type="ECO:0000313" key="7">
    <source>
        <dbReference type="Proteomes" id="UP000261905"/>
    </source>
</evidence>
<dbReference type="Pfam" id="PF03720">
    <property type="entry name" value="UDPG_MGDP_dh_C"/>
    <property type="match status" value="1"/>
</dbReference>
<dbReference type="EMBL" id="QUBQ01000006">
    <property type="protein sequence ID" value="REK71177.1"/>
    <property type="molecule type" value="Genomic_DNA"/>
</dbReference>
<name>A0A371P5F8_9BACL</name>
<dbReference type="Gene3D" id="3.40.50.720">
    <property type="entry name" value="NAD(P)-binding Rossmann-like Domain"/>
    <property type="match status" value="2"/>
</dbReference>
<evidence type="ECO:0000256" key="4">
    <source>
        <dbReference type="PIRNR" id="PIRNR000124"/>
    </source>
</evidence>
<dbReference type="Proteomes" id="UP000261905">
    <property type="component" value="Unassembled WGS sequence"/>
</dbReference>
<protein>
    <submittedName>
        <fullName evidence="6">Nucleotide sugar dehydrogenase</fullName>
    </submittedName>
</protein>
<dbReference type="InterPro" id="IPR017476">
    <property type="entry name" value="UDP-Glc/GDP-Man"/>
</dbReference>
<dbReference type="InterPro" id="IPR001732">
    <property type="entry name" value="UDP-Glc/GDP-Man_DH_N"/>
</dbReference>
<reference evidence="6 7" key="1">
    <citation type="submission" date="2018-08" db="EMBL/GenBank/DDBJ databases">
        <title>Paenibacillus sp. M4BSY-1, whole genome shotgun sequence.</title>
        <authorList>
            <person name="Tuo L."/>
        </authorList>
    </citation>
    <scope>NUCLEOTIDE SEQUENCE [LARGE SCALE GENOMIC DNA]</scope>
    <source>
        <strain evidence="6 7">M4BSY-1</strain>
    </source>
</reference>
<dbReference type="InterPro" id="IPR014026">
    <property type="entry name" value="UDP-Glc/GDP-Man_DH_dimer"/>
</dbReference>
<evidence type="ECO:0000313" key="6">
    <source>
        <dbReference type="EMBL" id="REK71177.1"/>
    </source>
</evidence>
<dbReference type="PANTHER" id="PTHR43491:SF2">
    <property type="entry name" value="UDP-N-ACETYL-D-MANNOSAMINE DEHYDROGENASE"/>
    <property type="match status" value="1"/>
</dbReference>
<dbReference type="PIRSF" id="PIRSF000124">
    <property type="entry name" value="UDPglc_GDPman_dh"/>
    <property type="match status" value="1"/>
</dbReference>
<accession>A0A371P5F8</accession>
<dbReference type="Pfam" id="PF00984">
    <property type="entry name" value="UDPG_MGDP_dh"/>
    <property type="match status" value="1"/>
</dbReference>
<organism evidence="6 7">
    <name type="scientific">Paenibacillus paeoniae</name>
    <dbReference type="NCBI Taxonomy" id="2292705"/>
    <lineage>
        <taxon>Bacteria</taxon>
        <taxon>Bacillati</taxon>
        <taxon>Bacillota</taxon>
        <taxon>Bacilli</taxon>
        <taxon>Bacillales</taxon>
        <taxon>Paenibacillaceae</taxon>
        <taxon>Paenibacillus</taxon>
    </lineage>
</organism>
<dbReference type="InterPro" id="IPR008927">
    <property type="entry name" value="6-PGluconate_DH-like_C_sf"/>
</dbReference>
<dbReference type="AlphaFoldDB" id="A0A371P5F8"/>
<keyword evidence="2" id="KW-0560">Oxidoreductase</keyword>
<dbReference type="SUPFAM" id="SSF48179">
    <property type="entry name" value="6-phosphogluconate dehydrogenase C-terminal domain-like"/>
    <property type="match status" value="1"/>
</dbReference>
<dbReference type="GO" id="GO:0051287">
    <property type="term" value="F:NAD binding"/>
    <property type="evidence" value="ECO:0007669"/>
    <property type="project" value="InterPro"/>
</dbReference>
<dbReference type="InterPro" id="IPR014027">
    <property type="entry name" value="UDP-Glc/GDP-Man_DH_C"/>
</dbReference>
<evidence type="ECO:0000256" key="2">
    <source>
        <dbReference type="ARBA" id="ARBA00023002"/>
    </source>
</evidence>